<feature type="signal peptide" evidence="1">
    <location>
        <begin position="1"/>
        <end position="23"/>
    </location>
</feature>
<dbReference type="InterPro" id="IPR012334">
    <property type="entry name" value="Pectin_lyas_fold"/>
</dbReference>
<reference evidence="3 4" key="1">
    <citation type="submission" date="2023-12" db="EMBL/GenBank/DDBJ databases">
        <title>Gut-associated functions are favored during microbiome assembly across C. elegans life.</title>
        <authorList>
            <person name="Zimmermann J."/>
        </authorList>
    </citation>
    <scope>NUCLEOTIDE SEQUENCE [LARGE SCALE GENOMIC DNA]</scope>
    <source>
        <strain evidence="3 4">JUb134</strain>
    </source>
</reference>
<dbReference type="EMBL" id="JBBGZA010000001">
    <property type="protein sequence ID" value="MEJ5094549.1"/>
    <property type="molecule type" value="Genomic_DNA"/>
</dbReference>
<dbReference type="Proteomes" id="UP001380365">
    <property type="component" value="Unassembled WGS sequence"/>
</dbReference>
<gene>
    <name evidence="3" type="ORF">WH159_08335</name>
</gene>
<organism evidence="3 4">
    <name type="scientific">Sphingomonas molluscorum</name>
    <dbReference type="NCBI Taxonomy" id="418184"/>
    <lineage>
        <taxon>Bacteria</taxon>
        <taxon>Pseudomonadati</taxon>
        <taxon>Pseudomonadota</taxon>
        <taxon>Alphaproteobacteria</taxon>
        <taxon>Sphingomonadales</taxon>
        <taxon>Sphingomonadaceae</taxon>
        <taxon>Sphingomonas</taxon>
    </lineage>
</organism>
<dbReference type="Gene3D" id="2.160.20.10">
    <property type="entry name" value="Single-stranded right-handed beta-helix, Pectin lyase-like"/>
    <property type="match status" value="1"/>
</dbReference>
<dbReference type="SUPFAM" id="SSF51126">
    <property type="entry name" value="Pectin lyase-like"/>
    <property type="match status" value="1"/>
</dbReference>
<feature type="chain" id="PRO_5046316873" evidence="1">
    <location>
        <begin position="24"/>
        <end position="314"/>
    </location>
</feature>
<name>A0ABU8Q488_9SPHN</name>
<dbReference type="RefSeq" id="WP_132882775.1">
    <property type="nucleotide sequence ID" value="NZ_JBBGZA010000001.1"/>
</dbReference>
<dbReference type="Pfam" id="PF13229">
    <property type="entry name" value="Beta_helix"/>
    <property type="match status" value="1"/>
</dbReference>
<sequence>MRLSAVITVVLPLLVGAASGPLAAQSGGPFTVAETGRSYGRLQDAVGAIGAGTGIIRIAPGTYRQCAVQEQGRITYVAAELGRSVFERITCEDKAALVLRGAGARVDGLVFTHLQVADGNGAGIRIEKGDLAVANTRFIDNQSGILSASDPTATITVDRSTFAGLGKDPTGNGAHGIYVGGYGALTVTRSRFERGTGGHYLKSRAPRVTIVDNSFDDSAGQGTNYMIDLSNGATGRIAGNSFEMGPNKDNYSTMITVAPEGAENSSTGLVVENNRAWLTPAFRWKTTFVGNWSGDRVTLRNNQLAERIAPYADR</sequence>
<feature type="domain" description="Right handed beta helix" evidence="2">
    <location>
        <begin position="123"/>
        <end position="303"/>
    </location>
</feature>
<dbReference type="InterPro" id="IPR011050">
    <property type="entry name" value="Pectin_lyase_fold/virulence"/>
</dbReference>
<accession>A0ABU8Q488</accession>
<keyword evidence="4" id="KW-1185">Reference proteome</keyword>
<comment type="caution">
    <text evidence="3">The sequence shown here is derived from an EMBL/GenBank/DDBJ whole genome shotgun (WGS) entry which is preliminary data.</text>
</comment>
<evidence type="ECO:0000313" key="3">
    <source>
        <dbReference type="EMBL" id="MEJ5094549.1"/>
    </source>
</evidence>
<evidence type="ECO:0000256" key="1">
    <source>
        <dbReference type="SAM" id="SignalP"/>
    </source>
</evidence>
<evidence type="ECO:0000313" key="4">
    <source>
        <dbReference type="Proteomes" id="UP001380365"/>
    </source>
</evidence>
<evidence type="ECO:0000259" key="2">
    <source>
        <dbReference type="Pfam" id="PF13229"/>
    </source>
</evidence>
<dbReference type="InterPro" id="IPR039448">
    <property type="entry name" value="Beta_helix"/>
</dbReference>
<protein>
    <submittedName>
        <fullName evidence="3">Right-handed parallel beta-helix repeat-containing protein</fullName>
    </submittedName>
</protein>
<keyword evidence="1" id="KW-0732">Signal</keyword>
<proteinExistence type="predicted"/>